<feature type="compositionally biased region" description="Basic and acidic residues" evidence="1">
    <location>
        <begin position="1"/>
        <end position="11"/>
    </location>
</feature>
<comment type="caution">
    <text evidence="2">The sequence shown here is derived from an EMBL/GenBank/DDBJ whole genome shotgun (WGS) entry which is preliminary data.</text>
</comment>
<organism evidence="2 3">
    <name type="scientific">Deinococcus taklimakanensis</name>
    <dbReference type="NCBI Taxonomy" id="536443"/>
    <lineage>
        <taxon>Bacteria</taxon>
        <taxon>Thermotogati</taxon>
        <taxon>Deinococcota</taxon>
        <taxon>Deinococci</taxon>
        <taxon>Deinococcales</taxon>
        <taxon>Deinococcaceae</taxon>
        <taxon>Deinococcus</taxon>
    </lineage>
</organism>
<accession>A0ABW5P4W9</accession>
<gene>
    <name evidence="2" type="ORF">ACFSR9_11970</name>
</gene>
<evidence type="ECO:0000313" key="3">
    <source>
        <dbReference type="Proteomes" id="UP001597475"/>
    </source>
</evidence>
<feature type="region of interest" description="Disordered" evidence="1">
    <location>
        <begin position="1"/>
        <end position="67"/>
    </location>
</feature>
<feature type="compositionally biased region" description="Basic residues" evidence="1">
    <location>
        <begin position="12"/>
        <end position="22"/>
    </location>
</feature>
<dbReference type="Proteomes" id="UP001597475">
    <property type="component" value="Unassembled WGS sequence"/>
</dbReference>
<evidence type="ECO:0000256" key="1">
    <source>
        <dbReference type="SAM" id="MobiDB-lite"/>
    </source>
</evidence>
<keyword evidence="3" id="KW-1185">Reference proteome</keyword>
<name>A0ABW5P4W9_9DEIO</name>
<dbReference type="EMBL" id="JBHUMK010000052">
    <property type="protein sequence ID" value="MFD2610149.1"/>
    <property type="molecule type" value="Genomic_DNA"/>
</dbReference>
<dbReference type="InterPro" id="IPR047675">
    <property type="entry name" value="Putative_zinc-bd"/>
</dbReference>
<protein>
    <submittedName>
        <fullName evidence="2">HGGxSTG domain-containing protein</fullName>
    </submittedName>
</protein>
<dbReference type="NCBIfam" id="NF041373">
    <property type="entry name" value="HGG_STG"/>
    <property type="match status" value="1"/>
</dbReference>
<sequence length="254" mass="28314">MAKLPMKDPPKRSPKRKPKQRGTTRAERAKLPPCGAATRSGKPCQRPAGHGTNHPGEGKCKLHGGATPVKHGRYARIQRERIRQLIDEFASDPDPLNLLPELELLRALIIDFVERYDENTEALLRWNRTFDRNYRAAREMSEEHGEDPDSVDPLGIEPSKPDKVVDILSVGAYITQISSIVDRIRKSRETQTFSMATIDKLWEAQSAHLMQATQEVISDPALRESVLTAVAQRWGTINLAAIASGRAPEGEGQD</sequence>
<dbReference type="RefSeq" id="WP_386846098.1">
    <property type="nucleotide sequence ID" value="NZ_JBHUMK010000052.1"/>
</dbReference>
<feature type="region of interest" description="Disordered" evidence="1">
    <location>
        <begin position="139"/>
        <end position="158"/>
    </location>
</feature>
<reference evidence="3" key="1">
    <citation type="journal article" date="2019" name="Int. J. Syst. Evol. Microbiol.">
        <title>The Global Catalogue of Microorganisms (GCM) 10K type strain sequencing project: providing services to taxonomists for standard genome sequencing and annotation.</title>
        <authorList>
            <consortium name="The Broad Institute Genomics Platform"/>
            <consortium name="The Broad Institute Genome Sequencing Center for Infectious Disease"/>
            <person name="Wu L."/>
            <person name="Ma J."/>
        </authorList>
    </citation>
    <scope>NUCLEOTIDE SEQUENCE [LARGE SCALE GENOMIC DNA]</scope>
    <source>
        <strain evidence="3">KCTC 33842</strain>
    </source>
</reference>
<evidence type="ECO:0000313" key="2">
    <source>
        <dbReference type="EMBL" id="MFD2610149.1"/>
    </source>
</evidence>
<proteinExistence type="predicted"/>